<dbReference type="PANTHER" id="PTHR48267">
    <property type="entry name" value="CUPREDOXIN SUPERFAMILY PROTEIN"/>
    <property type="match status" value="1"/>
</dbReference>
<dbReference type="CDD" id="cd13889">
    <property type="entry name" value="CuRO_3_BOD"/>
    <property type="match status" value="1"/>
</dbReference>
<evidence type="ECO:0000313" key="7">
    <source>
        <dbReference type="EMBL" id="KAF2498638.1"/>
    </source>
</evidence>
<feature type="compositionally biased region" description="Low complexity" evidence="3">
    <location>
        <begin position="599"/>
        <end position="608"/>
    </location>
</feature>
<dbReference type="InterPro" id="IPR008972">
    <property type="entry name" value="Cupredoxin"/>
</dbReference>
<dbReference type="InterPro" id="IPR045087">
    <property type="entry name" value="Cu-oxidase_fam"/>
</dbReference>
<comment type="similarity">
    <text evidence="1">Belongs to the multicopper oxidase family.</text>
</comment>
<evidence type="ECO:0000259" key="6">
    <source>
        <dbReference type="Pfam" id="PF07732"/>
    </source>
</evidence>
<dbReference type="Proteomes" id="UP000799750">
    <property type="component" value="Unassembled WGS sequence"/>
</dbReference>
<feature type="signal peptide" evidence="4">
    <location>
        <begin position="1"/>
        <end position="19"/>
    </location>
</feature>
<dbReference type="Pfam" id="PF07731">
    <property type="entry name" value="Cu-oxidase_2"/>
    <property type="match status" value="1"/>
</dbReference>
<dbReference type="Gene3D" id="2.60.40.420">
    <property type="entry name" value="Cupredoxins - blue copper proteins"/>
    <property type="match status" value="3"/>
</dbReference>
<reference evidence="7" key="1">
    <citation type="journal article" date="2020" name="Stud. Mycol.">
        <title>101 Dothideomycetes genomes: a test case for predicting lifestyles and emergence of pathogens.</title>
        <authorList>
            <person name="Haridas S."/>
            <person name="Albert R."/>
            <person name="Binder M."/>
            <person name="Bloem J."/>
            <person name="Labutti K."/>
            <person name="Salamov A."/>
            <person name="Andreopoulos B."/>
            <person name="Baker S."/>
            <person name="Barry K."/>
            <person name="Bills G."/>
            <person name="Bluhm B."/>
            <person name="Cannon C."/>
            <person name="Castanera R."/>
            <person name="Culley D."/>
            <person name="Daum C."/>
            <person name="Ezra D."/>
            <person name="Gonzalez J."/>
            <person name="Henrissat B."/>
            <person name="Kuo A."/>
            <person name="Liang C."/>
            <person name="Lipzen A."/>
            <person name="Lutzoni F."/>
            <person name="Magnuson J."/>
            <person name="Mondo S."/>
            <person name="Nolan M."/>
            <person name="Ohm R."/>
            <person name="Pangilinan J."/>
            <person name="Park H.-J."/>
            <person name="Ramirez L."/>
            <person name="Alfaro M."/>
            <person name="Sun H."/>
            <person name="Tritt A."/>
            <person name="Yoshinaga Y."/>
            <person name="Zwiers L.-H."/>
            <person name="Turgeon B."/>
            <person name="Goodwin S."/>
            <person name="Spatafora J."/>
            <person name="Crous P."/>
            <person name="Grigoriev I."/>
        </authorList>
    </citation>
    <scope>NUCLEOTIDE SEQUENCE</scope>
    <source>
        <strain evidence="7">CBS 269.34</strain>
    </source>
</reference>
<evidence type="ECO:0000256" key="1">
    <source>
        <dbReference type="ARBA" id="ARBA00010609"/>
    </source>
</evidence>
<feature type="chain" id="PRO_5025351996" evidence="4">
    <location>
        <begin position="20"/>
        <end position="608"/>
    </location>
</feature>
<evidence type="ECO:0000256" key="3">
    <source>
        <dbReference type="SAM" id="MobiDB-lite"/>
    </source>
</evidence>
<evidence type="ECO:0000256" key="4">
    <source>
        <dbReference type="SAM" id="SignalP"/>
    </source>
</evidence>
<dbReference type="AlphaFoldDB" id="A0A6A6R1H7"/>
<feature type="domain" description="Plastocyanin-like" evidence="5">
    <location>
        <begin position="371"/>
        <end position="490"/>
    </location>
</feature>
<gene>
    <name evidence="7" type="ORF">BU16DRAFT_455858</name>
</gene>
<organism evidence="7 8">
    <name type="scientific">Lophium mytilinum</name>
    <dbReference type="NCBI Taxonomy" id="390894"/>
    <lineage>
        <taxon>Eukaryota</taxon>
        <taxon>Fungi</taxon>
        <taxon>Dikarya</taxon>
        <taxon>Ascomycota</taxon>
        <taxon>Pezizomycotina</taxon>
        <taxon>Dothideomycetes</taxon>
        <taxon>Pleosporomycetidae</taxon>
        <taxon>Mytilinidiales</taxon>
        <taxon>Mytilinidiaceae</taxon>
        <taxon>Lophium</taxon>
    </lineage>
</organism>
<dbReference type="InterPro" id="IPR011706">
    <property type="entry name" value="Cu-oxidase_C"/>
</dbReference>
<feature type="compositionally biased region" description="Low complexity" evidence="3">
    <location>
        <begin position="570"/>
        <end position="591"/>
    </location>
</feature>
<dbReference type="OrthoDB" id="262547at2759"/>
<proteinExistence type="inferred from homology"/>
<evidence type="ECO:0000313" key="8">
    <source>
        <dbReference type="Proteomes" id="UP000799750"/>
    </source>
</evidence>
<keyword evidence="8" id="KW-1185">Reference proteome</keyword>
<keyword evidence="4" id="KW-0732">Signal</keyword>
<dbReference type="Pfam" id="PF07732">
    <property type="entry name" value="Cu-oxidase_3"/>
    <property type="match status" value="1"/>
</dbReference>
<protein>
    <submittedName>
        <fullName evidence="7">Oxidase cueO</fullName>
    </submittedName>
</protein>
<keyword evidence="2" id="KW-0186">Copper</keyword>
<dbReference type="SUPFAM" id="SSF49503">
    <property type="entry name" value="Cupredoxins"/>
    <property type="match status" value="3"/>
</dbReference>
<feature type="region of interest" description="Disordered" evidence="3">
    <location>
        <begin position="570"/>
        <end position="608"/>
    </location>
</feature>
<dbReference type="PANTHER" id="PTHR48267:SF1">
    <property type="entry name" value="BILIRUBIN OXIDASE"/>
    <property type="match status" value="1"/>
</dbReference>
<dbReference type="EMBL" id="MU004185">
    <property type="protein sequence ID" value="KAF2498638.1"/>
    <property type="molecule type" value="Genomic_DNA"/>
</dbReference>
<evidence type="ECO:0000259" key="5">
    <source>
        <dbReference type="Pfam" id="PF07731"/>
    </source>
</evidence>
<accession>A0A6A6R1H7</accession>
<name>A0A6A6R1H7_9PEZI</name>
<feature type="domain" description="Plastocyanin-like" evidence="6">
    <location>
        <begin position="72"/>
        <end position="181"/>
    </location>
</feature>
<evidence type="ECO:0000256" key="2">
    <source>
        <dbReference type="ARBA" id="ARBA00023008"/>
    </source>
</evidence>
<dbReference type="InterPro" id="IPR011707">
    <property type="entry name" value="Cu-oxidase-like_N"/>
</dbReference>
<sequence length="608" mass="68317">MTSLRCLALVALLAGTSLAGDDKWLSPVYKDFYQFPLPLPPVKTPKTSYVNQTTGAVIDYYEVDIKPLEQQVYPGLGKTQLIGYDGISPGPTFHMERGREAVLRFINHGDLANSVHLHGSYSRAPFDGWAEDTTQKGQYKDYYYPNKQNARTLWYHDHAVHHTAENAYFGQAGFYILHDPAEDALGLPAGDYDIPLALAAKQYNSDGTLFSPASETVSLYGDVIHVNGQPWPYFKVEPRKYRFRFLDTSISRAFQLWFEADGALGTKIPFQMIGSDAGLLSMPVTSDLLHISMAERWEMVFDFTQFAGKNVTLRNNRKVQADEDYNSTDKVMKFVVGNTVTSQQGNGNVPSPLREVPFPPLKSGVDRTFRFERTNGEWEINGVTFSEVENRIIAKPPRGAVEIWELQNGGGGWSHPVHIHLIDMQILSRTGGSRPVLEYEKVALKDVVFLGTGETVRVIARYAPWDGVYMFHCHNLIHEDHDMMAAFNVTVLEHFGYPETTHFIDPMEQRFRSKDITDSAFEEEHIKERINELYLLDAYKDIDKVEEALVSYWNNPSAAVPSTLQSSVKSTTAQTSTTAATTVTTKATTTTKSDDKKTTTTAKTTTKK</sequence>
<dbReference type="GO" id="GO:0005507">
    <property type="term" value="F:copper ion binding"/>
    <property type="evidence" value="ECO:0007669"/>
    <property type="project" value="InterPro"/>
</dbReference>
<dbReference type="GO" id="GO:0016491">
    <property type="term" value="F:oxidoreductase activity"/>
    <property type="evidence" value="ECO:0007669"/>
    <property type="project" value="InterPro"/>
</dbReference>